<evidence type="ECO:0000256" key="4">
    <source>
        <dbReference type="SAM" id="MobiDB-lite"/>
    </source>
</evidence>
<dbReference type="InterPro" id="IPR051685">
    <property type="entry name" value="Ycf3/AcsC/BcsC/TPR_MFPF"/>
</dbReference>
<proteinExistence type="predicted"/>
<dbReference type="Pfam" id="PF13181">
    <property type="entry name" value="TPR_8"/>
    <property type="match status" value="1"/>
</dbReference>
<keyword evidence="1" id="KW-0677">Repeat</keyword>
<dbReference type="Gene3D" id="1.25.40.10">
    <property type="entry name" value="Tetratricopeptide repeat domain"/>
    <property type="match status" value="4"/>
</dbReference>
<dbReference type="SUPFAM" id="SSF48452">
    <property type="entry name" value="TPR-like"/>
    <property type="match status" value="1"/>
</dbReference>
<dbReference type="InterPro" id="IPR019734">
    <property type="entry name" value="TPR_rpt"/>
</dbReference>
<keyword evidence="6" id="KW-1185">Reference proteome</keyword>
<dbReference type="SMART" id="SM00028">
    <property type="entry name" value="TPR"/>
    <property type="match status" value="4"/>
</dbReference>
<evidence type="ECO:0000256" key="2">
    <source>
        <dbReference type="ARBA" id="ARBA00022803"/>
    </source>
</evidence>
<sequence length="1090" mass="121788">MLVTGILALVLAAPAGAVVYSFGRHPDKERLVFAFDGNKIPQYSVSRTAQRELTLRVPGGSLGNAGVIPDLTGTRFVSTIRPSNDAVVINLKSSAFGYVAFALDERGKLVLDVFSDPLGARWKPRAARGAAAPAVAVKTREVAKPEIKTPAKPPRAEAVVPFEQDLAAVKPEAPEPVKVQSERPAPTVAPSVTAQAKQAEDVQPQPDVPSAQQEMKAASSQPSEPVEQQTDRPRMKSDSRPDTTLTPRKRTVIRLPHVFRGRVLRPGEEAPEDFEVVVEPSTPSRPEAPVTPVEAEPLLPPKSDSDKEVVTAPRPSQQEIVKRMVRNLLDETAPKSKFRGAAVTPQADSIPMAGSGVRMKIGDQDEPPTDTAAVSPQGEQPLPSAAEKAPLPQPDAVPAVVPASDQAGEPAMESEMEVTETEGEKPLTDAEVVRKEALEEVLFAAQSAMGSGNYDGAIQELDTLLRQRKLPEGMREEALYTKADALYAKHKGELEENFDPINGAYEAAVNFNLDSWRVPAALLRRGVINLKVGNTPEAEAFFRILRDKFKGDPNVPLTYYYWGDHHYRNGDYQKAADEFQYLVQVFPDSKFVREASLGLARSLRKLGYDKQAFQIVDYIEKRWPRFYVEFPPFLRLLGDAAFSVEDYDKAKSDYWTYYNIDPNGDESDIILAKLGDIYIKTGRDGAARELYEKAVTDFPDREGGLIAKMRLAEEGVYDEPTVEQMFSIFDRPLNLKPAQIYQQIVEEHPDSPLAPLAQLKMAIWQLWNNKYVDSMAAVMEFENKFPESELRERARSVGVKAFSRIVDQLVQDENFPKIVNLWEDYGFIREKSKELDPSAKLALALSFWKRERPGTALELVLPFMNEEQVPKYSEMAMSLALSIFVDNQAWERVLDVGEGVREWEIGRDYQRELNYAQALAFENLGRFDDSRPLWEALGDDRELDDRQRAYAIFFLARDALDNKQLRKAYDYAGEAYEILLTDGQDTPKVLECLNILIDVTERSGRYRESIKWASEYEKKMGEGNPGLPALRYRVAGLYRKGGNSAKWRSILSDISKKDPGSLYGRMATSDLEMESLEQAARQYSPQSNGL</sequence>
<feature type="compositionally biased region" description="Low complexity" evidence="4">
    <location>
        <begin position="287"/>
        <end position="297"/>
    </location>
</feature>
<dbReference type="PANTHER" id="PTHR44943:SF8">
    <property type="entry name" value="TPR REPEAT-CONTAINING PROTEIN MJ0263"/>
    <property type="match status" value="1"/>
</dbReference>
<feature type="region of interest" description="Disordered" evidence="4">
    <location>
        <begin position="172"/>
        <end position="252"/>
    </location>
</feature>
<evidence type="ECO:0000313" key="6">
    <source>
        <dbReference type="Proteomes" id="UP000269883"/>
    </source>
</evidence>
<dbReference type="Proteomes" id="UP000269883">
    <property type="component" value="Chromosome"/>
</dbReference>
<dbReference type="Pfam" id="PF13432">
    <property type="entry name" value="TPR_16"/>
    <property type="match status" value="2"/>
</dbReference>
<dbReference type="PANTHER" id="PTHR44943">
    <property type="entry name" value="CELLULOSE SYNTHASE OPERON PROTEIN C"/>
    <property type="match status" value="1"/>
</dbReference>
<accession>A0A2Z6AXE8</accession>
<reference evidence="5 6" key="1">
    <citation type="journal article" date="2018" name="Sci. Adv.">
        <title>Multi-heme cytochromes provide a pathway for survival in energy-limited environments.</title>
        <authorList>
            <person name="Deng X."/>
            <person name="Dohmae N."/>
            <person name="Nealson K.H."/>
            <person name="Hashimoto K."/>
            <person name="Okamoto A."/>
        </authorList>
    </citation>
    <scope>NUCLEOTIDE SEQUENCE [LARGE SCALE GENOMIC DNA]</scope>
    <source>
        <strain evidence="5 6">IS5</strain>
    </source>
</reference>
<organism evidence="5 6">
    <name type="scientific">Desulfovibrio ferrophilus</name>
    <dbReference type="NCBI Taxonomy" id="241368"/>
    <lineage>
        <taxon>Bacteria</taxon>
        <taxon>Pseudomonadati</taxon>
        <taxon>Thermodesulfobacteriota</taxon>
        <taxon>Desulfovibrionia</taxon>
        <taxon>Desulfovibrionales</taxon>
        <taxon>Desulfovibrionaceae</taxon>
        <taxon>Desulfovibrio</taxon>
    </lineage>
</organism>
<name>A0A2Z6AXE8_9BACT</name>
<keyword evidence="2 3" id="KW-0802">TPR repeat</keyword>
<evidence type="ECO:0000313" key="5">
    <source>
        <dbReference type="EMBL" id="BBD07927.1"/>
    </source>
</evidence>
<feature type="compositionally biased region" description="Basic and acidic residues" evidence="4">
    <location>
        <begin position="229"/>
        <end position="241"/>
    </location>
</feature>
<feature type="region of interest" description="Disordered" evidence="4">
    <location>
        <begin position="359"/>
        <end position="397"/>
    </location>
</feature>
<evidence type="ECO:0000256" key="1">
    <source>
        <dbReference type="ARBA" id="ARBA00022737"/>
    </source>
</evidence>
<protein>
    <submittedName>
        <fullName evidence="5">Tetratricopeptide TPR_2 repeat-containing protein</fullName>
    </submittedName>
</protein>
<evidence type="ECO:0000256" key="3">
    <source>
        <dbReference type="PROSITE-ProRule" id="PRU00339"/>
    </source>
</evidence>
<feature type="repeat" description="TPR" evidence="3">
    <location>
        <begin position="556"/>
        <end position="589"/>
    </location>
</feature>
<feature type="region of interest" description="Disordered" evidence="4">
    <location>
        <begin position="273"/>
        <end position="314"/>
    </location>
</feature>
<feature type="compositionally biased region" description="Polar residues" evidence="4">
    <location>
        <begin position="210"/>
        <end position="228"/>
    </location>
</feature>
<dbReference type="InterPro" id="IPR011990">
    <property type="entry name" value="TPR-like_helical_dom_sf"/>
</dbReference>
<dbReference type="AlphaFoldDB" id="A0A2Z6AXE8"/>
<feature type="repeat" description="TPR" evidence="3">
    <location>
        <begin position="668"/>
        <end position="701"/>
    </location>
</feature>
<dbReference type="KEGG" id="dfl:DFE_1201"/>
<gene>
    <name evidence="5" type="ORF">DFE_1201</name>
</gene>
<dbReference type="EMBL" id="AP017378">
    <property type="protein sequence ID" value="BBD07927.1"/>
    <property type="molecule type" value="Genomic_DNA"/>
</dbReference>
<dbReference type="PROSITE" id="PS50005">
    <property type="entry name" value="TPR"/>
    <property type="match status" value="2"/>
</dbReference>